<comment type="caution">
    <text evidence="9">The sequence shown here is derived from an EMBL/GenBank/DDBJ whole genome shotgun (WGS) entry which is preliminary data.</text>
</comment>
<dbReference type="InterPro" id="IPR011066">
    <property type="entry name" value="MscS_channel_C_sf"/>
</dbReference>
<sequence>MEEPEQITASKIQTMVEGFFWFLPNIGIGLVVLLGFWIGGRIAAKAVAYALARRQRKDLGLLLGATARWALIAGGVMVFMTIVFPSVRPADLLTTLGVGSLAVGLAFRDILQNWFSGLMILYAQPFRVGDQIVTGEYEGTVEHVEARATLIKTYDGQRIVVPNSNLYTRSITVRTHFPIRRSQCDVTIGYGDDPVVACEAVLRAIGSIEVIRQDPAPDARAWEFAESGVVIRVRWWTDSRRNYVVSAQGQVVAAIRAALRDAQMDIAYPTHTVLFHDQTDEADGDRTRQREGWPAGASPPAPRPLSHITLERRRPPRNEEG</sequence>
<dbReference type="PANTHER" id="PTHR30221">
    <property type="entry name" value="SMALL-CONDUCTANCE MECHANOSENSITIVE CHANNEL"/>
    <property type="match status" value="1"/>
</dbReference>
<dbReference type="InterPro" id="IPR010920">
    <property type="entry name" value="LSM_dom_sf"/>
</dbReference>
<comment type="function">
    <text evidence="6">Mechanosensitive channel that participates in the regulation of osmotic pressure changes within the cell, opening in response to stretch forces in the membrane lipid bilayer, without the need for other proteins. Contributes to normal resistance to hypoosmotic shock. Forms an ion channel of 1.0 nanosiemens conductance with a slight preference for anions.</text>
</comment>
<evidence type="ECO:0000256" key="6">
    <source>
        <dbReference type="RuleBase" id="RU369025"/>
    </source>
</evidence>
<dbReference type="Gene3D" id="2.30.30.60">
    <property type="match status" value="1"/>
</dbReference>
<dbReference type="Pfam" id="PF00924">
    <property type="entry name" value="MS_channel_2nd"/>
    <property type="match status" value="1"/>
</dbReference>
<feature type="transmembrane region" description="Helical" evidence="6">
    <location>
        <begin position="59"/>
        <end position="84"/>
    </location>
</feature>
<accession>A0ABT3NVW1</accession>
<evidence type="ECO:0000256" key="7">
    <source>
        <dbReference type="SAM" id="MobiDB-lite"/>
    </source>
</evidence>
<dbReference type="SUPFAM" id="SSF82689">
    <property type="entry name" value="Mechanosensitive channel protein MscS (YggB), C-terminal domain"/>
    <property type="match status" value="1"/>
</dbReference>
<comment type="subcellular location">
    <subcellularLocation>
        <location evidence="6">Cell inner membrane</location>
        <topology evidence="6">Multi-pass membrane protein</topology>
    </subcellularLocation>
    <subcellularLocation>
        <location evidence="1">Cell membrane</location>
        <topology evidence="1">Multi-pass membrane protein</topology>
    </subcellularLocation>
</comment>
<keyword evidence="5 6" id="KW-0472">Membrane</keyword>
<dbReference type="Gene3D" id="3.30.70.100">
    <property type="match status" value="1"/>
</dbReference>
<dbReference type="InterPro" id="IPR023408">
    <property type="entry name" value="MscS_beta-dom_sf"/>
</dbReference>
<evidence type="ECO:0000259" key="8">
    <source>
        <dbReference type="Pfam" id="PF00924"/>
    </source>
</evidence>
<dbReference type="InterPro" id="IPR045275">
    <property type="entry name" value="MscS_archaea/bacteria_type"/>
</dbReference>
<comment type="subunit">
    <text evidence="6">Homoheptamer.</text>
</comment>
<dbReference type="InterPro" id="IPR006685">
    <property type="entry name" value="MscS_channel_2nd"/>
</dbReference>
<evidence type="ECO:0000313" key="9">
    <source>
        <dbReference type="EMBL" id="MCW8085704.1"/>
    </source>
</evidence>
<evidence type="ECO:0000256" key="4">
    <source>
        <dbReference type="ARBA" id="ARBA00022989"/>
    </source>
</evidence>
<dbReference type="Proteomes" id="UP001526430">
    <property type="component" value="Unassembled WGS sequence"/>
</dbReference>
<evidence type="ECO:0000256" key="5">
    <source>
        <dbReference type="ARBA" id="ARBA00023136"/>
    </source>
</evidence>
<evidence type="ECO:0000256" key="1">
    <source>
        <dbReference type="ARBA" id="ARBA00004651"/>
    </source>
</evidence>
<keyword evidence="6" id="KW-0407">Ion channel</keyword>
<name>A0ABT3NVW1_9PROT</name>
<comment type="caution">
    <text evidence="6">Lacks conserved residue(s) required for the propagation of feature annotation.</text>
</comment>
<keyword evidence="6" id="KW-0813">Transport</keyword>
<dbReference type="Gene3D" id="1.10.287.1260">
    <property type="match status" value="1"/>
</dbReference>
<keyword evidence="6" id="KW-0997">Cell inner membrane</keyword>
<reference evidence="9 10" key="1">
    <citation type="submission" date="2022-10" db="EMBL/GenBank/DDBJ databases">
        <title>Roseococcus glaciei nov., sp. nov., isolated from glacier.</title>
        <authorList>
            <person name="Liu Q."/>
            <person name="Xin Y.-H."/>
        </authorList>
    </citation>
    <scope>NUCLEOTIDE SEQUENCE [LARGE SCALE GENOMIC DNA]</scope>
    <source>
        <strain evidence="9 10">MDT2-1-1</strain>
    </source>
</reference>
<keyword evidence="4 6" id="KW-1133">Transmembrane helix</keyword>
<evidence type="ECO:0000313" key="10">
    <source>
        <dbReference type="Proteomes" id="UP001526430"/>
    </source>
</evidence>
<feature type="domain" description="Mechanosensitive ion channel MscS" evidence="8">
    <location>
        <begin position="109"/>
        <end position="171"/>
    </location>
</feature>
<keyword evidence="2" id="KW-1003">Cell membrane</keyword>
<keyword evidence="10" id="KW-1185">Reference proteome</keyword>
<dbReference type="SUPFAM" id="SSF50182">
    <property type="entry name" value="Sm-like ribonucleoproteins"/>
    <property type="match status" value="1"/>
</dbReference>
<protein>
    <recommendedName>
        <fullName evidence="6">Small-conductance mechanosensitive channel</fullName>
    </recommendedName>
</protein>
<feature type="transmembrane region" description="Helical" evidence="6">
    <location>
        <begin position="19"/>
        <end position="38"/>
    </location>
</feature>
<comment type="similarity">
    <text evidence="6">Belongs to the MscS (TC 1.A.23) family.</text>
</comment>
<dbReference type="PANTHER" id="PTHR30221:SF1">
    <property type="entry name" value="SMALL-CONDUCTANCE MECHANOSENSITIVE CHANNEL"/>
    <property type="match status" value="1"/>
</dbReference>
<feature type="compositionally biased region" description="Basic and acidic residues" evidence="7">
    <location>
        <begin position="309"/>
        <end position="321"/>
    </location>
</feature>
<dbReference type="EMBL" id="JAPFQI010000004">
    <property type="protein sequence ID" value="MCW8085704.1"/>
    <property type="molecule type" value="Genomic_DNA"/>
</dbReference>
<dbReference type="RefSeq" id="WP_301589640.1">
    <property type="nucleotide sequence ID" value="NZ_JAPFQI010000004.1"/>
</dbReference>
<evidence type="ECO:0000256" key="3">
    <source>
        <dbReference type="ARBA" id="ARBA00022692"/>
    </source>
</evidence>
<gene>
    <name evidence="9" type="ORF">OF850_08710</name>
</gene>
<feature type="region of interest" description="Disordered" evidence="7">
    <location>
        <begin position="277"/>
        <end position="321"/>
    </location>
</feature>
<organism evidence="9 10">
    <name type="scientific">Sabulicella glaciei</name>
    <dbReference type="NCBI Taxonomy" id="2984948"/>
    <lineage>
        <taxon>Bacteria</taxon>
        <taxon>Pseudomonadati</taxon>
        <taxon>Pseudomonadota</taxon>
        <taxon>Alphaproteobacteria</taxon>
        <taxon>Acetobacterales</taxon>
        <taxon>Acetobacteraceae</taxon>
        <taxon>Sabulicella</taxon>
    </lineage>
</organism>
<keyword evidence="3 6" id="KW-0812">Transmembrane</keyword>
<proteinExistence type="inferred from homology"/>
<keyword evidence="6" id="KW-0406">Ion transport</keyword>
<evidence type="ECO:0000256" key="2">
    <source>
        <dbReference type="ARBA" id="ARBA00022475"/>
    </source>
</evidence>